<protein>
    <submittedName>
        <fullName evidence="3">Exo-beta-1,3-glucanase</fullName>
    </submittedName>
</protein>
<dbReference type="Proteomes" id="UP000241769">
    <property type="component" value="Unassembled WGS sequence"/>
</dbReference>
<dbReference type="EMBL" id="MDYQ01000087">
    <property type="protein sequence ID" value="PRP83184.1"/>
    <property type="molecule type" value="Genomic_DNA"/>
</dbReference>
<dbReference type="InterPro" id="IPR011050">
    <property type="entry name" value="Pectin_lyase_fold/virulence"/>
</dbReference>
<dbReference type="OrthoDB" id="1046782at2759"/>
<dbReference type="GO" id="GO:0004650">
    <property type="term" value="F:polygalacturonase activity"/>
    <property type="evidence" value="ECO:0007669"/>
    <property type="project" value="InterPro"/>
</dbReference>
<dbReference type="InterPro" id="IPR024535">
    <property type="entry name" value="RHGA/B-epi-like_pectate_lyase"/>
</dbReference>
<dbReference type="InterPro" id="IPR012334">
    <property type="entry name" value="Pectin_lyas_fold"/>
</dbReference>
<feature type="chain" id="PRO_5015182967" evidence="1">
    <location>
        <begin position="21"/>
        <end position="1301"/>
    </location>
</feature>
<dbReference type="InterPro" id="IPR006626">
    <property type="entry name" value="PbH1"/>
</dbReference>
<dbReference type="Pfam" id="PF12708">
    <property type="entry name" value="Pect-lyase_RHGA_epim"/>
    <property type="match status" value="2"/>
</dbReference>
<feature type="domain" description="Rhamnogalacturonase A/B/Epimerase-like pectate lyase" evidence="2">
    <location>
        <begin position="44"/>
        <end position="280"/>
    </location>
</feature>
<accession>A0A2P6NGV3</accession>
<dbReference type="PANTHER" id="PTHR33928:SF2">
    <property type="entry name" value="PECTATE LYASE SUPERFAMILY PROTEIN DOMAIN-CONTAINING PROTEIN-RELATED"/>
    <property type="match status" value="1"/>
</dbReference>
<feature type="domain" description="Rhamnogalacturonase A/B/Epimerase-like pectate lyase" evidence="2">
    <location>
        <begin position="409"/>
        <end position="464"/>
    </location>
</feature>
<gene>
    <name evidence="3" type="ORF">PROFUN_09348</name>
</gene>
<dbReference type="InParanoid" id="A0A2P6NGV3"/>
<dbReference type="SMART" id="SM00710">
    <property type="entry name" value="PbH1"/>
    <property type="match status" value="10"/>
</dbReference>
<sequence>MRQTLYVALLIPCLAASVSSYWYENVLHNGISPFMPNTSAYTIFRSVLDYGADPTGTSDSYNAFNNAVRAGNGTYTRASSGYSNNLGSTYTPGYNYLGASMQTAIIYIPGGTYLIGNGLQLFVNTIIIGDPTNPPTLKLTSGFNTGWLFYGKDLSYNSPAALFMQIKNIRIDSTPVSPGTLTKLIDWSVGVGCYISNVNFTMPRGSSSHYAIAIPYGLSSLILSNINIIGGNTGILLDAAQQLQMKSISFNGTGVGITIKQCFNCLFTDMSFYNVAVGVDMTSSTTSASPNGDIGALTLMDTTANSVGTLVKTVSPSKGGDHTLILQNVQGYNVTNMVDINSGAILVNGTNFTTNAWVYGYTYTLGSNGSSTIGTYPISRDPSLLNSVGEYVTLPCPTFVGLQAINVKNVTGYPVAGNGYTDDTINLQYIISNYINYVLYFPAGTYRVTQTLFFPPNSRIHGEGWSTLSAWGPLFNNASAPVPLALVGNPGDVGVAQFVDMQFTVGQPLPGCILMRVNMAGNNPGDVGLWNTYFRVGGIAGSWVLTNCTNNCQSAYLSLHLTNTSSSYLENVLGIAADRDIDYAMFKQNVSAARGILIESRLPTWLHGTSFQHHALYQYNFRNVNSLFVGLHHTEGSIFQGQGAPSNLMAPSGWTINPNLGDPDFSNCPVNSTGCRMAWHMYINRVSGAYLYGTSLNSVTNNGVACLDNTCQQNAAFVGDSRGIVWMGINTHYAQNMISFNSGNPLTSANNTGPFGGLIGLYLHNVGPITLYVQPSNLSLALSMASQVSVGATLIFTSNSVYNTPSSISTSSGIYLNMISTVGAVLTSNILVNANSTFNGMTFSNSTITFATSSPPSFSGCNFYASNVTVLSNLGLTINNCNFVGASGVQSTAILYSGGGSVSVFGSTFSNYNSMYGAIYASQPISLYSTNFTGNSGPNGAALYLDLGSSAVINNCVFTNNVALVNGGAIYNAASSLTITGSSFYSNSALRGGALYLSPSQPNQTVTLTGSYFERNYASQGGVLFTPASNTILFTSSQFVACYSTTDGGVIYNSGSFTGINNSSSLNTYALGDGGFIRVVSGGVLMMSYSNVTNANAQNGGAIRADGGTNLSLLGLTLSGCVANQGGAIHSKGLMTFRSTTLYNNSALLGGGLYLDVLGTAYVSRGIFQNNNCTTAGCAVYVAGSLVLAQSVMVNNNGKTGSCLTMNHVLIPSGSAVMLAGGRVIAQNSTISYNQATVGGVVQIDNGHFIISGGMLFNNTGVSPIYSGVFGIDSGTATISNCGFTYITGRSDSNVNNLLLP</sequence>
<dbReference type="CDD" id="cd23668">
    <property type="entry name" value="GH55_beta13glucanase-like"/>
    <property type="match status" value="1"/>
</dbReference>
<evidence type="ECO:0000313" key="3">
    <source>
        <dbReference type="EMBL" id="PRP83184.1"/>
    </source>
</evidence>
<dbReference type="FunFam" id="2.160.20.10:FF:000049">
    <property type="entry name" value="Putative exo-beta-1,3-glucanase"/>
    <property type="match status" value="1"/>
</dbReference>
<organism evidence="3 4">
    <name type="scientific">Planoprotostelium fungivorum</name>
    <dbReference type="NCBI Taxonomy" id="1890364"/>
    <lineage>
        <taxon>Eukaryota</taxon>
        <taxon>Amoebozoa</taxon>
        <taxon>Evosea</taxon>
        <taxon>Variosea</taxon>
        <taxon>Cavosteliida</taxon>
        <taxon>Cavosteliaceae</taxon>
        <taxon>Planoprotostelium</taxon>
    </lineage>
</organism>
<dbReference type="Gene3D" id="2.160.20.10">
    <property type="entry name" value="Single-stranded right-handed beta-helix, Pectin lyase-like"/>
    <property type="match status" value="2"/>
</dbReference>
<evidence type="ECO:0000313" key="4">
    <source>
        <dbReference type="Proteomes" id="UP000241769"/>
    </source>
</evidence>
<evidence type="ECO:0000256" key="1">
    <source>
        <dbReference type="SAM" id="SignalP"/>
    </source>
</evidence>
<proteinExistence type="predicted"/>
<reference evidence="3 4" key="1">
    <citation type="journal article" date="2018" name="Genome Biol. Evol.">
        <title>Multiple Roots of Fruiting Body Formation in Amoebozoa.</title>
        <authorList>
            <person name="Hillmann F."/>
            <person name="Forbes G."/>
            <person name="Novohradska S."/>
            <person name="Ferling I."/>
            <person name="Riege K."/>
            <person name="Groth M."/>
            <person name="Westermann M."/>
            <person name="Marz M."/>
            <person name="Spaller T."/>
            <person name="Winckler T."/>
            <person name="Schaap P."/>
            <person name="Glockner G."/>
        </authorList>
    </citation>
    <scope>NUCLEOTIDE SEQUENCE [LARGE SCALE GENOMIC DNA]</scope>
    <source>
        <strain evidence="3 4">Jena</strain>
    </source>
</reference>
<name>A0A2P6NGV3_9EUKA</name>
<dbReference type="InterPro" id="IPR039279">
    <property type="entry name" value="QRT3-like"/>
</dbReference>
<comment type="caution">
    <text evidence="3">The sequence shown here is derived from an EMBL/GenBank/DDBJ whole genome shotgun (WGS) entry which is preliminary data.</text>
</comment>
<keyword evidence="1" id="KW-0732">Signal</keyword>
<dbReference type="PANTHER" id="PTHR33928">
    <property type="entry name" value="POLYGALACTURONASE QRT3"/>
    <property type="match status" value="1"/>
</dbReference>
<feature type="signal peptide" evidence="1">
    <location>
        <begin position="1"/>
        <end position="20"/>
    </location>
</feature>
<evidence type="ECO:0000259" key="2">
    <source>
        <dbReference type="Pfam" id="PF12708"/>
    </source>
</evidence>
<keyword evidence="4" id="KW-1185">Reference proteome</keyword>
<dbReference type="SUPFAM" id="SSF51126">
    <property type="entry name" value="Pectin lyase-like"/>
    <property type="match status" value="4"/>
</dbReference>